<sequence>MRITGQCLIFSPTALIAKALESAIVENLANLSLQDSGTSFVDTWSLPAKASGSGHDLKAPEQRNTGRPSSWDPDAPAVPDADAPAWGPSETPSNDLWGAKEEANGQDEGKSDPSSSGWGNNKGALVSARPSRPISQEVMCINPADSGLVTPADSLQVPTPVTPGNANEKTITLNFETKVEEESKKPGNKLRQTEHLGRGYLTVKTRRRVTVDGGRSLLATETTVAEKQGMFPTFVQSLFGLTFAP</sequence>
<comment type="caution">
    <text evidence="1">The sequence shown here is derived from an EMBL/GenBank/DDBJ whole genome shotgun (WGS) entry which is preliminary data.</text>
</comment>
<dbReference type="Proteomes" id="UP001243375">
    <property type="component" value="Unassembled WGS sequence"/>
</dbReference>
<proteinExistence type="predicted"/>
<evidence type="ECO:0000313" key="1">
    <source>
        <dbReference type="EMBL" id="KAJ9120293.1"/>
    </source>
</evidence>
<gene>
    <name evidence="1" type="ORF">QFC22_003193</name>
</gene>
<protein>
    <submittedName>
        <fullName evidence="1">Uncharacterized protein</fullName>
    </submittedName>
</protein>
<organism evidence="1 2">
    <name type="scientific">Naganishia vaughanmartiniae</name>
    <dbReference type="NCBI Taxonomy" id="1424756"/>
    <lineage>
        <taxon>Eukaryota</taxon>
        <taxon>Fungi</taxon>
        <taxon>Dikarya</taxon>
        <taxon>Basidiomycota</taxon>
        <taxon>Agaricomycotina</taxon>
        <taxon>Tremellomycetes</taxon>
        <taxon>Filobasidiales</taxon>
        <taxon>Filobasidiaceae</taxon>
        <taxon>Naganishia</taxon>
    </lineage>
</organism>
<accession>A0ACC2X8D9</accession>
<evidence type="ECO:0000313" key="2">
    <source>
        <dbReference type="Proteomes" id="UP001243375"/>
    </source>
</evidence>
<keyword evidence="2" id="KW-1185">Reference proteome</keyword>
<name>A0ACC2X8D9_9TREE</name>
<reference evidence="1" key="1">
    <citation type="submission" date="2023-04" db="EMBL/GenBank/DDBJ databases">
        <title>Draft Genome sequencing of Naganishia species isolated from polar environments using Oxford Nanopore Technology.</title>
        <authorList>
            <person name="Leo P."/>
            <person name="Venkateswaran K."/>
        </authorList>
    </citation>
    <scope>NUCLEOTIDE SEQUENCE</scope>
    <source>
        <strain evidence="1">MNA-CCFEE 5425</strain>
    </source>
</reference>
<dbReference type="EMBL" id="JASBWU010000007">
    <property type="protein sequence ID" value="KAJ9120293.1"/>
    <property type="molecule type" value="Genomic_DNA"/>
</dbReference>